<gene>
    <name evidence="1" type="ORF">CTI12_AA184990</name>
</gene>
<keyword evidence="1" id="KW-0695">RNA-directed DNA polymerase</keyword>
<dbReference type="Proteomes" id="UP000245207">
    <property type="component" value="Unassembled WGS sequence"/>
</dbReference>
<accession>A0A2U1P6R8</accession>
<reference evidence="1 2" key="1">
    <citation type="journal article" date="2018" name="Mol. Plant">
        <title>The genome of Artemisia annua provides insight into the evolution of Asteraceae family and artemisinin biosynthesis.</title>
        <authorList>
            <person name="Shen Q."/>
            <person name="Zhang L."/>
            <person name="Liao Z."/>
            <person name="Wang S."/>
            <person name="Yan T."/>
            <person name="Shi P."/>
            <person name="Liu M."/>
            <person name="Fu X."/>
            <person name="Pan Q."/>
            <person name="Wang Y."/>
            <person name="Lv Z."/>
            <person name="Lu X."/>
            <person name="Zhang F."/>
            <person name="Jiang W."/>
            <person name="Ma Y."/>
            <person name="Chen M."/>
            <person name="Hao X."/>
            <person name="Li L."/>
            <person name="Tang Y."/>
            <person name="Lv G."/>
            <person name="Zhou Y."/>
            <person name="Sun X."/>
            <person name="Brodelius P.E."/>
            <person name="Rose J.K.C."/>
            <person name="Tang K."/>
        </authorList>
    </citation>
    <scope>NUCLEOTIDE SEQUENCE [LARGE SCALE GENOMIC DNA]</scope>
    <source>
        <strain evidence="2">cv. Huhao1</strain>
        <tissue evidence="1">Leaf</tissue>
    </source>
</reference>
<name>A0A2U1P6R8_ARTAN</name>
<evidence type="ECO:0000313" key="1">
    <source>
        <dbReference type="EMBL" id="PWA81455.1"/>
    </source>
</evidence>
<dbReference type="GO" id="GO:0003964">
    <property type="term" value="F:RNA-directed DNA polymerase activity"/>
    <property type="evidence" value="ECO:0007669"/>
    <property type="project" value="UniProtKB-KW"/>
</dbReference>
<proteinExistence type="predicted"/>
<dbReference type="OrthoDB" id="1736633at2759"/>
<keyword evidence="2" id="KW-1185">Reference proteome</keyword>
<protein>
    <submittedName>
        <fullName evidence="1">RNA-directed DNA polymerase, eukaryota</fullName>
    </submittedName>
</protein>
<organism evidence="1 2">
    <name type="scientific">Artemisia annua</name>
    <name type="common">Sweet wormwood</name>
    <dbReference type="NCBI Taxonomy" id="35608"/>
    <lineage>
        <taxon>Eukaryota</taxon>
        <taxon>Viridiplantae</taxon>
        <taxon>Streptophyta</taxon>
        <taxon>Embryophyta</taxon>
        <taxon>Tracheophyta</taxon>
        <taxon>Spermatophyta</taxon>
        <taxon>Magnoliopsida</taxon>
        <taxon>eudicotyledons</taxon>
        <taxon>Gunneridae</taxon>
        <taxon>Pentapetalae</taxon>
        <taxon>asterids</taxon>
        <taxon>campanulids</taxon>
        <taxon>Asterales</taxon>
        <taxon>Asteraceae</taxon>
        <taxon>Asteroideae</taxon>
        <taxon>Anthemideae</taxon>
        <taxon>Artemisiinae</taxon>
        <taxon>Artemisia</taxon>
    </lineage>
</organism>
<comment type="caution">
    <text evidence="1">The sequence shown here is derived from an EMBL/GenBank/DDBJ whole genome shotgun (WGS) entry which is preliminary data.</text>
</comment>
<keyword evidence="1" id="KW-0548">Nucleotidyltransferase</keyword>
<dbReference type="EMBL" id="PKPP01001588">
    <property type="protein sequence ID" value="PWA81455.1"/>
    <property type="molecule type" value="Genomic_DNA"/>
</dbReference>
<sequence>MLEGKLMLLGDDGEPLKPLNTGPNDGARLTVAPGGNGADVPISLVSVLEALWKQVIQAIHGQFEGGASKKGTWANITKLDEELQQLNILFTSLFSRKIGKRDSVNFWADEWIGDLNLANMFPRLYALELEKDCSLSERLIRVGETFTWSWSWNWRRALRSKRKRADFD</sequence>
<dbReference type="AlphaFoldDB" id="A0A2U1P6R8"/>
<keyword evidence="1" id="KW-0808">Transferase</keyword>
<evidence type="ECO:0000313" key="2">
    <source>
        <dbReference type="Proteomes" id="UP000245207"/>
    </source>
</evidence>